<dbReference type="NCBIfam" id="TIGR03725">
    <property type="entry name" value="T6A_YeaZ"/>
    <property type="match status" value="1"/>
</dbReference>
<sequence>MAIILSIETSTPICSVALHREGKILGEKSLDVPGVHSEKLMGMIDSLLHECQLSIEDVTAVAVSEGPGSYTGLRIGVSVAKGLAFGGDIPLIAISTLKALSYGASSQVEESGLIVAMLDARRMEVYREVFDHNLKSLEKLDSEIIDENSYSELLSSGKVYFVGDAVKKVSEVLVHPNAVFLDVSISADYVGVLAHQKFQKDEFADLAYFVPNYLKEFKALQSKKNPLLI</sequence>
<dbReference type="SUPFAM" id="SSF53067">
    <property type="entry name" value="Actin-like ATPase domain"/>
    <property type="match status" value="2"/>
</dbReference>
<dbReference type="GO" id="GO:0005829">
    <property type="term" value="C:cytosol"/>
    <property type="evidence" value="ECO:0007669"/>
    <property type="project" value="TreeGrafter"/>
</dbReference>
<dbReference type="Proteomes" id="UP000199673">
    <property type="component" value="Unassembled WGS sequence"/>
</dbReference>
<feature type="domain" description="Gcp-like" evidence="1">
    <location>
        <begin position="36"/>
        <end position="219"/>
    </location>
</feature>
<reference evidence="3" key="1">
    <citation type="submission" date="2016-10" db="EMBL/GenBank/DDBJ databases">
        <authorList>
            <person name="Varghese N."/>
            <person name="Submissions S."/>
        </authorList>
    </citation>
    <scope>NUCLEOTIDE SEQUENCE [LARGE SCALE GENOMIC DNA]</scope>
    <source>
        <strain evidence="3">DSM 23445</strain>
    </source>
</reference>
<organism evidence="2 3">
    <name type="scientific">Algoriphagus locisalis</name>
    <dbReference type="NCBI Taxonomy" id="305507"/>
    <lineage>
        <taxon>Bacteria</taxon>
        <taxon>Pseudomonadati</taxon>
        <taxon>Bacteroidota</taxon>
        <taxon>Cytophagia</taxon>
        <taxon>Cytophagales</taxon>
        <taxon>Cyclobacteriaceae</taxon>
        <taxon>Algoriphagus</taxon>
    </lineage>
</organism>
<dbReference type="PANTHER" id="PTHR11735:SF11">
    <property type="entry name" value="TRNA THREONYLCARBAMOYLADENOSINE BIOSYNTHESIS PROTEIN TSAB"/>
    <property type="match status" value="1"/>
</dbReference>
<dbReference type="STRING" id="305507.SAMN04489724_0208"/>
<evidence type="ECO:0000313" key="3">
    <source>
        <dbReference type="Proteomes" id="UP000199673"/>
    </source>
</evidence>
<keyword evidence="3" id="KW-1185">Reference proteome</keyword>
<dbReference type="OrthoDB" id="9784166at2"/>
<dbReference type="AlphaFoldDB" id="A0A1I7E7G0"/>
<dbReference type="PANTHER" id="PTHR11735">
    <property type="entry name" value="TRNA N6-ADENOSINE THREONYLCARBAMOYLTRANSFERASE"/>
    <property type="match status" value="1"/>
</dbReference>
<dbReference type="GO" id="GO:0002949">
    <property type="term" value="P:tRNA threonylcarbamoyladenosine modification"/>
    <property type="evidence" value="ECO:0007669"/>
    <property type="project" value="InterPro"/>
</dbReference>
<dbReference type="EMBL" id="FPBF01000011">
    <property type="protein sequence ID" value="SFU19842.1"/>
    <property type="molecule type" value="Genomic_DNA"/>
</dbReference>
<dbReference type="InterPro" id="IPR000905">
    <property type="entry name" value="Gcp-like_dom"/>
</dbReference>
<dbReference type="CDD" id="cd24032">
    <property type="entry name" value="ASKHA_NBD_TsaB"/>
    <property type="match status" value="1"/>
</dbReference>
<evidence type="ECO:0000313" key="2">
    <source>
        <dbReference type="EMBL" id="SFU19842.1"/>
    </source>
</evidence>
<evidence type="ECO:0000259" key="1">
    <source>
        <dbReference type="Pfam" id="PF00814"/>
    </source>
</evidence>
<dbReference type="Pfam" id="PF00814">
    <property type="entry name" value="TsaD"/>
    <property type="match status" value="1"/>
</dbReference>
<dbReference type="InterPro" id="IPR043129">
    <property type="entry name" value="ATPase_NBD"/>
</dbReference>
<protein>
    <submittedName>
        <fullName evidence="2">tRNA threonylcarbamoyladenosine biosynthesis protein TsaB</fullName>
    </submittedName>
</protein>
<proteinExistence type="predicted"/>
<gene>
    <name evidence="2" type="ORF">SAMN04489724_0208</name>
</gene>
<dbReference type="InterPro" id="IPR022496">
    <property type="entry name" value="T6A_TsaB"/>
</dbReference>
<accession>A0A1I7E7G0</accession>
<dbReference type="Gene3D" id="3.30.420.40">
    <property type="match status" value="2"/>
</dbReference>
<dbReference type="RefSeq" id="WP_091698292.1">
    <property type="nucleotide sequence ID" value="NZ_FPBF01000011.1"/>
</dbReference>
<name>A0A1I7E7G0_9BACT</name>